<dbReference type="Gene3D" id="1.20.5.190">
    <property type="match status" value="1"/>
</dbReference>
<dbReference type="InterPro" id="IPR000048">
    <property type="entry name" value="IQ_motif_EF-hand-BS"/>
</dbReference>
<reference evidence="2" key="1">
    <citation type="submission" date="2021-01" db="EMBL/GenBank/DDBJ databases">
        <authorList>
            <person name="Corre E."/>
            <person name="Pelletier E."/>
            <person name="Niang G."/>
            <person name="Scheremetjew M."/>
            <person name="Finn R."/>
            <person name="Kale V."/>
            <person name="Holt S."/>
            <person name="Cochrane G."/>
            <person name="Meng A."/>
            <person name="Brown T."/>
            <person name="Cohen L."/>
        </authorList>
    </citation>
    <scope>NUCLEOTIDE SEQUENCE</scope>
    <source>
        <strain evidence="2">CCMP622</strain>
    </source>
</reference>
<dbReference type="PROSITE" id="PS50096">
    <property type="entry name" value="IQ"/>
    <property type="match status" value="3"/>
</dbReference>
<feature type="region of interest" description="Disordered" evidence="1">
    <location>
        <begin position="255"/>
        <end position="277"/>
    </location>
</feature>
<proteinExistence type="predicted"/>
<protein>
    <submittedName>
        <fullName evidence="2">Uncharacterized protein</fullName>
    </submittedName>
</protein>
<accession>A0A7S2TJJ5</accession>
<feature type="region of interest" description="Disordered" evidence="1">
    <location>
        <begin position="416"/>
        <end position="446"/>
    </location>
</feature>
<evidence type="ECO:0000256" key="1">
    <source>
        <dbReference type="SAM" id="MobiDB-lite"/>
    </source>
</evidence>
<name>A0A7S2TJJ5_9EUKA</name>
<dbReference type="EMBL" id="HBHP01007877">
    <property type="protein sequence ID" value="CAD9753863.1"/>
    <property type="molecule type" value="Transcribed_RNA"/>
</dbReference>
<evidence type="ECO:0000313" key="2">
    <source>
        <dbReference type="EMBL" id="CAD9753863.1"/>
    </source>
</evidence>
<feature type="compositionally biased region" description="Low complexity" evidence="1">
    <location>
        <begin position="73"/>
        <end position="98"/>
    </location>
</feature>
<dbReference type="AlphaFoldDB" id="A0A7S2TJJ5"/>
<dbReference type="Pfam" id="PF00612">
    <property type="entry name" value="IQ"/>
    <property type="match status" value="1"/>
</dbReference>
<feature type="region of interest" description="Disordered" evidence="1">
    <location>
        <begin position="1"/>
        <end position="105"/>
    </location>
</feature>
<dbReference type="SMART" id="SM00015">
    <property type="entry name" value="IQ"/>
    <property type="match status" value="2"/>
</dbReference>
<sequence>MPASVSPAPRKKKKTDCVYGPQNSAQRAKVRRHVDYSSISLPGRGKSSVNVRLSLDGGHGRSRSSSNHKDIPSRNSLPASPLRSPLLRGSSSPGLSGRKNLPSIHSMMTRQDSLSDMYLRHHRFAHGSIYDLEEQRHSEAKAEEKVAFFIDEENRRLESIRKEKESRRRKRRKAIQRKRASVKIQKIFRGFSVRKRFNRLKLERASLVVHTWIQTVVAKNNRSAIASVQALIRAYLQVQITKTVLTEEKAKAAEEELEKQEQERNDEERKKRERREQDQLRRELEEIEIELRELERKRREEDCQAELDAKAKEMQKQQQKALRVQAAVKIQRKYREHRRRVKSAILRATMEEAGFSLMGSKRASSTVMRRGSDPLLTFSALTFSGQPASSTSAGTAVTEELCDIDEQQRLKEVSFRFQCDPHDDEDDDERRLKEIGPPPLENEKDAACCGPGGSGCTIS</sequence>
<gene>
    <name evidence="2" type="ORF">LSP00402_LOCUS4906</name>
</gene>
<organism evidence="2">
    <name type="scientific">Lotharella oceanica</name>
    <dbReference type="NCBI Taxonomy" id="641309"/>
    <lineage>
        <taxon>Eukaryota</taxon>
        <taxon>Sar</taxon>
        <taxon>Rhizaria</taxon>
        <taxon>Cercozoa</taxon>
        <taxon>Chlorarachniophyceae</taxon>
        <taxon>Lotharella</taxon>
    </lineage>
</organism>